<dbReference type="OrthoDB" id="95728at2"/>
<keyword evidence="1" id="KW-0805">Transcription regulation</keyword>
<dbReference type="SMART" id="SM00895">
    <property type="entry name" value="FCD"/>
    <property type="match status" value="1"/>
</dbReference>
<dbReference type="Gene3D" id="1.10.10.10">
    <property type="entry name" value="Winged helix-like DNA-binding domain superfamily/Winged helix DNA-binding domain"/>
    <property type="match status" value="1"/>
</dbReference>
<dbReference type="InterPro" id="IPR036390">
    <property type="entry name" value="WH_DNA-bd_sf"/>
</dbReference>
<keyword evidence="4" id="KW-0175">Coiled coil</keyword>
<gene>
    <name evidence="6" type="ordered locus">Ilyop_0227</name>
</gene>
<evidence type="ECO:0000256" key="1">
    <source>
        <dbReference type="ARBA" id="ARBA00023015"/>
    </source>
</evidence>
<keyword evidence="3" id="KW-0804">Transcription</keyword>
<evidence type="ECO:0000313" key="7">
    <source>
        <dbReference type="Proteomes" id="UP000006875"/>
    </source>
</evidence>
<dbReference type="PANTHER" id="PTHR43537">
    <property type="entry name" value="TRANSCRIPTIONAL REGULATOR, GNTR FAMILY"/>
    <property type="match status" value="1"/>
</dbReference>
<dbReference type="SUPFAM" id="SSF48008">
    <property type="entry name" value="GntR ligand-binding domain-like"/>
    <property type="match status" value="1"/>
</dbReference>
<dbReference type="PRINTS" id="PR00035">
    <property type="entry name" value="HTHGNTR"/>
</dbReference>
<dbReference type="EMBL" id="CP002281">
    <property type="protein sequence ID" value="ADO82016.1"/>
    <property type="molecule type" value="Genomic_DNA"/>
</dbReference>
<organism evidence="6 7">
    <name type="scientific">Ilyobacter polytropus (strain ATCC 51220 / DSM 2926 / LMG 16218 / CuHBu1)</name>
    <dbReference type="NCBI Taxonomy" id="572544"/>
    <lineage>
        <taxon>Bacteria</taxon>
        <taxon>Fusobacteriati</taxon>
        <taxon>Fusobacteriota</taxon>
        <taxon>Fusobacteriia</taxon>
        <taxon>Fusobacteriales</taxon>
        <taxon>Fusobacteriaceae</taxon>
        <taxon>Ilyobacter</taxon>
    </lineage>
</organism>
<proteinExistence type="predicted"/>
<dbReference type="GO" id="GO:0003700">
    <property type="term" value="F:DNA-binding transcription factor activity"/>
    <property type="evidence" value="ECO:0007669"/>
    <property type="project" value="InterPro"/>
</dbReference>
<evidence type="ECO:0000256" key="2">
    <source>
        <dbReference type="ARBA" id="ARBA00023125"/>
    </source>
</evidence>
<evidence type="ECO:0000259" key="5">
    <source>
        <dbReference type="PROSITE" id="PS50949"/>
    </source>
</evidence>
<dbReference type="HOGENOM" id="CLU_017584_5_1_0"/>
<dbReference type="InterPro" id="IPR008920">
    <property type="entry name" value="TF_FadR/GntR_C"/>
</dbReference>
<dbReference type="KEGG" id="ipo:Ilyop_0227"/>
<protein>
    <submittedName>
        <fullName evidence="6">Transcriptional regulator, GntR family</fullName>
    </submittedName>
</protein>
<evidence type="ECO:0000256" key="4">
    <source>
        <dbReference type="SAM" id="Coils"/>
    </source>
</evidence>
<sequence length="215" mass="25322">MIIQKNKPMRERVYEILKKMIIDGEISPEEKIVETEYAEKFQISRTPLREAIRMLELEGYVEAHSRGGVIVKNCTKEDVEEIYKIRIALEGIILEEVIKKSSQSDIKKLEKIIKETKEIMVENKNNGDIFKLFSKFNNTLYSIAKMSRVEDLIKNMNLYLKRFRKMAVEDFERKKQASDDHVELVNAIKEKDINKALEINKIHLERSKNFIISEI</sequence>
<dbReference type="PANTHER" id="PTHR43537:SF5">
    <property type="entry name" value="UXU OPERON TRANSCRIPTIONAL REGULATOR"/>
    <property type="match status" value="1"/>
</dbReference>
<keyword evidence="2" id="KW-0238">DNA-binding</keyword>
<evidence type="ECO:0000256" key="3">
    <source>
        <dbReference type="ARBA" id="ARBA00023163"/>
    </source>
</evidence>
<dbReference type="STRING" id="572544.Ilyop_0227"/>
<dbReference type="GO" id="GO:0003677">
    <property type="term" value="F:DNA binding"/>
    <property type="evidence" value="ECO:0007669"/>
    <property type="project" value="UniProtKB-KW"/>
</dbReference>
<reference evidence="6 7" key="1">
    <citation type="journal article" date="2010" name="Stand. Genomic Sci.">
        <title>Complete genome sequence of Ilyobacter polytropus type strain (CuHbu1).</title>
        <authorList>
            <person name="Sikorski J."/>
            <person name="Chertkov O."/>
            <person name="Lapidus A."/>
            <person name="Nolan M."/>
            <person name="Lucas S."/>
            <person name="Del Rio T.G."/>
            <person name="Tice H."/>
            <person name="Cheng J.F."/>
            <person name="Tapia R."/>
            <person name="Han C."/>
            <person name="Goodwin L."/>
            <person name="Pitluck S."/>
            <person name="Liolios K."/>
            <person name="Ivanova N."/>
            <person name="Mavromatis K."/>
            <person name="Mikhailova N."/>
            <person name="Pati A."/>
            <person name="Chen A."/>
            <person name="Palaniappan K."/>
            <person name="Land M."/>
            <person name="Hauser L."/>
            <person name="Chang Y.J."/>
            <person name="Jeffries C.D."/>
            <person name="Brambilla E."/>
            <person name="Yasawong M."/>
            <person name="Rohde M."/>
            <person name="Pukall R."/>
            <person name="Spring S."/>
            <person name="Goker M."/>
            <person name="Woyke T."/>
            <person name="Bristow J."/>
            <person name="Eisen J.A."/>
            <person name="Markowitz V."/>
            <person name="Hugenholtz P."/>
            <person name="Kyrpides N.C."/>
            <person name="Klenk H.P."/>
        </authorList>
    </citation>
    <scope>NUCLEOTIDE SEQUENCE [LARGE SCALE GENOMIC DNA]</scope>
    <source>
        <strain evidence="7">ATCC 51220 / DSM 2926 / LMG 16218 / CuHBu1</strain>
    </source>
</reference>
<dbReference type="InterPro" id="IPR036388">
    <property type="entry name" value="WH-like_DNA-bd_sf"/>
</dbReference>
<feature type="domain" description="HTH gntR-type" evidence="5">
    <location>
        <begin position="7"/>
        <end position="74"/>
    </location>
</feature>
<dbReference type="Gene3D" id="1.20.120.530">
    <property type="entry name" value="GntR ligand-binding domain-like"/>
    <property type="match status" value="1"/>
</dbReference>
<dbReference type="Pfam" id="PF00392">
    <property type="entry name" value="GntR"/>
    <property type="match status" value="1"/>
</dbReference>
<dbReference type="RefSeq" id="WP_013386687.1">
    <property type="nucleotide sequence ID" value="NC_014632.1"/>
</dbReference>
<dbReference type="SUPFAM" id="SSF46785">
    <property type="entry name" value="Winged helix' DNA-binding domain"/>
    <property type="match status" value="1"/>
</dbReference>
<dbReference type="eggNOG" id="COG1802">
    <property type="taxonomic scope" value="Bacteria"/>
</dbReference>
<dbReference type="SMART" id="SM00345">
    <property type="entry name" value="HTH_GNTR"/>
    <property type="match status" value="1"/>
</dbReference>
<feature type="coiled-coil region" evidence="4">
    <location>
        <begin position="99"/>
        <end position="126"/>
    </location>
</feature>
<dbReference type="InterPro" id="IPR011711">
    <property type="entry name" value="GntR_C"/>
</dbReference>
<dbReference type="Proteomes" id="UP000006875">
    <property type="component" value="Chromosome"/>
</dbReference>
<evidence type="ECO:0000313" key="6">
    <source>
        <dbReference type="EMBL" id="ADO82016.1"/>
    </source>
</evidence>
<dbReference type="CDD" id="cd07377">
    <property type="entry name" value="WHTH_GntR"/>
    <property type="match status" value="1"/>
</dbReference>
<keyword evidence="7" id="KW-1185">Reference proteome</keyword>
<dbReference type="AlphaFoldDB" id="E3H944"/>
<name>E3H944_ILYPC</name>
<dbReference type="PROSITE" id="PS50949">
    <property type="entry name" value="HTH_GNTR"/>
    <property type="match status" value="1"/>
</dbReference>
<accession>E3H944</accession>
<dbReference type="Pfam" id="PF07729">
    <property type="entry name" value="FCD"/>
    <property type="match status" value="1"/>
</dbReference>
<dbReference type="InterPro" id="IPR000524">
    <property type="entry name" value="Tscrpt_reg_HTH_GntR"/>
</dbReference>